<dbReference type="Pfam" id="PF02405">
    <property type="entry name" value="MlaE"/>
    <property type="match status" value="1"/>
</dbReference>
<comment type="similarity">
    <text evidence="1">Belongs to the MlaE permease family.</text>
</comment>
<evidence type="ECO:0000313" key="3">
    <source>
        <dbReference type="EMBL" id="HGH60667.1"/>
    </source>
</evidence>
<comment type="caution">
    <text evidence="3">The sequence shown here is derived from an EMBL/GenBank/DDBJ whole genome shotgun (WGS) entry which is preliminary data.</text>
</comment>
<sequence length="381" mass="41344">MAADDYQIHAYKKSFDVLSIKIAGSISMDNAERVRADLIRIVEDESLRDVELDLSSVVYFDSSGVAVLSDVHEACEKFHNELKLVDLPEKVRALLGDQGLRTTAYEGILQPRKQPSILVQIGEGLENFYTTCRDILVFIGAAVEGLTRDIANPSRARWDSLSRLFERCGTDATPIVVLLSFLMGGIMAFQSAIQLRKFGANIFVADLVGLSIVLEMGPLLTSLIVAGRSGAAFAAQLGTMRVTEEIDALAVMGIDPMRYLVSPRIVAVAVCLPCLTLIADIAGILGGCLVAHFSLDITPTGYFNQLHKVLEVSDVAKGLIKSFVFGIEVAMIGCLRGFQVRGGAEMVGLATTSAVVTCIFMITFSDAIFSVLFYYAPQIWK</sequence>
<keyword evidence="1" id="KW-0812">Transmembrane</keyword>
<feature type="transmembrane region" description="Helical" evidence="1">
    <location>
        <begin position="347"/>
        <end position="376"/>
    </location>
</feature>
<dbReference type="Gene3D" id="3.30.750.24">
    <property type="entry name" value="STAS domain"/>
    <property type="match status" value="1"/>
</dbReference>
<dbReference type="InterPro" id="IPR003453">
    <property type="entry name" value="ABC_MlaE_roteobac"/>
</dbReference>
<dbReference type="InterPro" id="IPR036513">
    <property type="entry name" value="STAS_dom_sf"/>
</dbReference>
<dbReference type="GO" id="GO:0043190">
    <property type="term" value="C:ATP-binding cassette (ABC) transporter complex"/>
    <property type="evidence" value="ECO:0007669"/>
    <property type="project" value="InterPro"/>
</dbReference>
<accession>A0A7C4ARK9</accession>
<name>A0A7C4ARK9_9BACT</name>
<dbReference type="PANTHER" id="PTHR30188">
    <property type="entry name" value="ABC TRANSPORTER PERMEASE PROTEIN-RELATED"/>
    <property type="match status" value="1"/>
</dbReference>
<reference evidence="3" key="1">
    <citation type="journal article" date="2020" name="mSystems">
        <title>Genome- and Community-Level Interaction Insights into Carbon Utilization and Element Cycling Functions of Hydrothermarchaeota in Hydrothermal Sediment.</title>
        <authorList>
            <person name="Zhou Z."/>
            <person name="Liu Y."/>
            <person name="Xu W."/>
            <person name="Pan J."/>
            <person name="Luo Z.H."/>
            <person name="Li M."/>
        </authorList>
    </citation>
    <scope>NUCLEOTIDE SEQUENCE [LARGE SCALE GENOMIC DNA]</scope>
    <source>
        <strain evidence="3">SpSt-769</strain>
    </source>
</reference>
<gene>
    <name evidence="3" type="ORF">ENV54_05145</name>
</gene>
<feature type="transmembrane region" description="Helical" evidence="1">
    <location>
        <begin position="265"/>
        <end position="295"/>
    </location>
</feature>
<evidence type="ECO:0000259" key="2">
    <source>
        <dbReference type="PROSITE" id="PS50801"/>
    </source>
</evidence>
<dbReference type="NCBIfam" id="TIGR00056">
    <property type="entry name" value="MlaE family lipid ABC transporter permease subunit"/>
    <property type="match status" value="1"/>
</dbReference>
<dbReference type="SUPFAM" id="SSF52091">
    <property type="entry name" value="SpoIIaa-like"/>
    <property type="match status" value="1"/>
</dbReference>
<keyword evidence="1" id="KW-1133">Transmembrane helix</keyword>
<feature type="transmembrane region" description="Helical" evidence="1">
    <location>
        <begin position="172"/>
        <end position="189"/>
    </location>
</feature>
<organism evidence="3">
    <name type="scientific">Desulfomonile tiedjei</name>
    <dbReference type="NCBI Taxonomy" id="2358"/>
    <lineage>
        <taxon>Bacteria</taxon>
        <taxon>Pseudomonadati</taxon>
        <taxon>Thermodesulfobacteriota</taxon>
        <taxon>Desulfomonilia</taxon>
        <taxon>Desulfomonilales</taxon>
        <taxon>Desulfomonilaceae</taxon>
        <taxon>Desulfomonile</taxon>
    </lineage>
</organism>
<comment type="caution">
    <text evidence="1">Lacks conserved residue(s) required for the propagation of feature annotation.</text>
</comment>
<feature type="domain" description="STAS" evidence="2">
    <location>
        <begin position="16"/>
        <end position="128"/>
    </location>
</feature>
<dbReference type="InterPro" id="IPR030802">
    <property type="entry name" value="Permease_MalE"/>
</dbReference>
<evidence type="ECO:0000256" key="1">
    <source>
        <dbReference type="RuleBase" id="RU362044"/>
    </source>
</evidence>
<dbReference type="PROSITE" id="PS50801">
    <property type="entry name" value="STAS"/>
    <property type="match status" value="1"/>
</dbReference>
<dbReference type="PANTHER" id="PTHR30188:SF3">
    <property type="entry name" value="ABC TRANSPORTER PERMEASE"/>
    <property type="match status" value="1"/>
</dbReference>
<dbReference type="Pfam" id="PF01740">
    <property type="entry name" value="STAS"/>
    <property type="match status" value="1"/>
</dbReference>
<protein>
    <submittedName>
        <fullName evidence="3">MlaE family lipid ABC transporter permease subunit</fullName>
    </submittedName>
</protein>
<dbReference type="InterPro" id="IPR002645">
    <property type="entry name" value="STAS_dom"/>
</dbReference>
<dbReference type="CDD" id="cd07043">
    <property type="entry name" value="STAS_anti-anti-sigma_factors"/>
    <property type="match status" value="1"/>
</dbReference>
<keyword evidence="1" id="KW-0472">Membrane</keyword>
<dbReference type="AlphaFoldDB" id="A0A7C4ARK9"/>
<dbReference type="GO" id="GO:0005548">
    <property type="term" value="F:phospholipid transporter activity"/>
    <property type="evidence" value="ECO:0007669"/>
    <property type="project" value="TreeGrafter"/>
</dbReference>
<proteinExistence type="inferred from homology"/>
<dbReference type="EMBL" id="DTGT01000160">
    <property type="protein sequence ID" value="HGH60667.1"/>
    <property type="molecule type" value="Genomic_DNA"/>
</dbReference>